<protein>
    <recommendedName>
        <fullName evidence="4">Tetratricopeptide repeat protein 36</fullName>
    </recommendedName>
</protein>
<evidence type="ECO:0000313" key="2">
    <source>
        <dbReference type="EMBL" id="CZR53786.1"/>
    </source>
</evidence>
<dbReference type="STRING" id="576137.A0A1L7WLZ9"/>
<name>A0A1L7WLZ9_9HELO</name>
<dbReference type="EMBL" id="FJOG01000004">
    <property type="protein sequence ID" value="CZR53786.1"/>
    <property type="molecule type" value="Genomic_DNA"/>
</dbReference>
<dbReference type="PANTHER" id="PTHR21405">
    <property type="entry name" value="CDNA SEQUENCE BC021608"/>
    <property type="match status" value="1"/>
</dbReference>
<dbReference type="InterPro" id="IPR038906">
    <property type="entry name" value="TTC36"/>
</dbReference>
<dbReference type="Proteomes" id="UP000184330">
    <property type="component" value="Unassembled WGS sequence"/>
</dbReference>
<evidence type="ECO:0008006" key="4">
    <source>
        <dbReference type="Google" id="ProtNLM"/>
    </source>
</evidence>
<dbReference type="InterPro" id="IPR011990">
    <property type="entry name" value="TPR-like_helical_dom_sf"/>
</dbReference>
<reference evidence="2 3" key="1">
    <citation type="submission" date="2016-03" db="EMBL/GenBank/DDBJ databases">
        <authorList>
            <person name="Ploux O."/>
        </authorList>
    </citation>
    <scope>NUCLEOTIDE SEQUENCE [LARGE SCALE GENOMIC DNA]</scope>
    <source>
        <strain evidence="2 3">UAMH 11012</strain>
    </source>
</reference>
<accession>A0A1L7WLZ9</accession>
<gene>
    <name evidence="2" type="ORF">PAC_03667</name>
</gene>
<dbReference type="AlphaFoldDB" id="A0A1L7WLZ9"/>
<dbReference type="GO" id="GO:0006570">
    <property type="term" value="P:tyrosine metabolic process"/>
    <property type="evidence" value="ECO:0007669"/>
    <property type="project" value="TreeGrafter"/>
</dbReference>
<evidence type="ECO:0000256" key="1">
    <source>
        <dbReference type="ARBA" id="ARBA00006995"/>
    </source>
</evidence>
<proteinExistence type="inferred from homology"/>
<dbReference type="Gene3D" id="1.25.40.10">
    <property type="entry name" value="Tetratricopeptide repeat domain"/>
    <property type="match status" value="1"/>
</dbReference>
<dbReference type="PANTHER" id="PTHR21405:SF0">
    <property type="entry name" value="TETRATRICOPEPTIDE REPEAT PROTEIN 36"/>
    <property type="match status" value="1"/>
</dbReference>
<comment type="similarity">
    <text evidence="1">Belongs to the TTC36 family.</text>
</comment>
<evidence type="ECO:0000313" key="3">
    <source>
        <dbReference type="Proteomes" id="UP000184330"/>
    </source>
</evidence>
<keyword evidence="3" id="KW-1185">Reference proteome</keyword>
<organism evidence="2 3">
    <name type="scientific">Phialocephala subalpina</name>
    <dbReference type="NCBI Taxonomy" id="576137"/>
    <lineage>
        <taxon>Eukaryota</taxon>
        <taxon>Fungi</taxon>
        <taxon>Dikarya</taxon>
        <taxon>Ascomycota</taxon>
        <taxon>Pezizomycotina</taxon>
        <taxon>Leotiomycetes</taxon>
        <taxon>Helotiales</taxon>
        <taxon>Mollisiaceae</taxon>
        <taxon>Phialocephala</taxon>
        <taxon>Phialocephala fortinii species complex</taxon>
    </lineage>
</organism>
<sequence length="274" mass="30004">MASPSLTIHDLSILQKIADPESGPSAPLLLDTSLPKDPHYHDSRKYSTITQTERSILSSIQQTELQIAGLKPSPTDPSLGSALSSYQTAIRQLNTLISTYPKYASARNNRAQALKRVYGDAVLVRRPKDAPRIAQEAPPLEHSGSESELLEAGNRILDDLSQAIALLTPATPFSPLSPTAAKTLSQAYTQRGALYHLTAKYFSQNGVKLRIDEGRRERTWSVVDFEEQASRDFMIGGRLGNEVAKQMAVVANPTAKLCGDMVREAMRKEYAGLN</sequence>
<dbReference type="OrthoDB" id="539634at2759"/>